<dbReference type="PANTHER" id="PTHR11475">
    <property type="entry name" value="OXIDASE/PEROXIDASE"/>
    <property type="match status" value="1"/>
</dbReference>
<dbReference type="Gene3D" id="1.10.640.10">
    <property type="entry name" value="Haem peroxidase domain superfamily, animal type"/>
    <property type="match status" value="3"/>
</dbReference>
<dbReference type="Proteomes" id="UP001159428">
    <property type="component" value="Unassembled WGS sequence"/>
</dbReference>
<sequence length="2373" mass="268348">MVGHFLCALLLILVLRFEQGSSSVLNDPDRLEEDTYTTADEADDLAELNDLEVEQVQDSVSADVCKEIKDEFKAVQKKSMAEAKKEKPDSLIFLRQEAVRRSLRRSFQILQHGKRSKVDNSIAVRALRNEACAKHAIQDICETTKVLDLLNIPLNTRKHRRRRICRRKVLKCLEHEPLGNIKCPQKSEEKARFRTIDGTCNNVNQPLFGAAGTPFIRVQPADYADEISAPRVAENEDQLPNARNVSRFVHGSNANRQNPNSLRLTHLAMNWGQFLDHDLTLAGEQHVTCETVPSNESECFNVEVPADDDVFQSRGVTFFELIRDAPFEFKLECSTGPREHTNTITAFIDASNVYGSDEEEAEHLRAPDGTMRIMTPRHGCPLGDLLPAQTDPEIPCVSKDPNRPCFVAGDERTNENQGLMSMHTLFVREHNRIAAFFDENTEWEAEQIYQETRRIVGAELQFITYKEDLPLLLSPKTIRDNNLALLKGTRYFNGYNPNVNAQMSQAFSAAAYRFGHSLVQEEFLRLSQNGFEHKCSNDSKSEFYPIPVKDFGNPTYLYDKCNGGVDSIFRGLVKSPAAKIDGLFSKSIQENLFRGPGDLSDLVSLNIQRGRERGVPSYTTYRNTFCKITPMVNSFEDLKKAGITQKDIDNLKSQYQSVHDVDLFVGGMLEPADSEGGALGKTFQCLLADQFKRLREGDRFWHENAPNRIKNTDKTAFTRCQLQEIRKVTLAKIICDNAENIPSIPRRVLQQSKTFVDCNKLPEMNLDVTPWHSISLSISLRYNNVTELFSLSVLWLYFTAQKRPNIPILQFSQSSRPKLSNTRRGTSRLNHVADDLAELNDLEVEQVQDSVSADVCKEIKDEFKAVQKKSMAEAKKEKPDSLISGRQAALAQTLRKAFQILQHGKRSVVDQSKVVRSLRNEACVNCAIRDICETKKLCLLFSFRYWRRRICRRKVLKCLEHEPLGNVKCPHKSEEKARFRTIDGTCNNVNQPLFGAAGTPFIRVQPADYADEVSAPRVAQSEDQLPNARNVSRFVHGSNANLQNPNSPRLTHLAMNWGQFLDHDLTLAGEQKVACETVPSNESECFNVEVPADDDVFQSRGVTFFELIRDAPHEFKKECSPGTREHTNTITAFIDASNVYGSNEEEAEHLRAPDGTMRIMTPRHGCPLGDLLPAQTDPEIPCVSKDPNRPCFVAGDERANENQGLMSVHTLFVREHNRIATFFSENTEWEAEQIYQETRRIVGAELQLITYNEDLPLLLSPKTIRDNNLALLKGTRYFNGYNPGVNAQMSQAFSAAAYRFGHSLVQEEFLRLSQNGFEHKCSDDSKSEFYPIPVKDFGNPTYLYEKCNGGVDSIFRGLVKSPAAKVDGLFSKSIQENLFRGPGDLSDLVSLNIQRGRERGVPSYTTYRNTFCKITPIVNSFEDLQKAGINRKDIDNLKSQYQSVHDVDLFVGGMLEPADSEGGALGKTFQCILADQFKRLREGDRFWHENAPNRIKNTDKTAFTRCQLQEIRKVTLAKIICDNAENIPSIPRRVLQQSKTFVDCKKLPEMNLVVWKTTFYETSYYRTVPVVRDKKILSTNDLTIRQAAMNKCMQNRLCLEGDTYTTADVADDLADLNDLEMEQVQDSVSANVCKEIKAKFKAVEKKSMAEAKKEKPDSLISGRQAASRASLRKSFQILQHGKRSVVDDSKVLRSLQNEACVKCAIRNICETKKLCLLFSFRYRRRRICRRKVLKCLEHEPLGNIKCPHKSEEKARFRTIDGTCNNVNQPLFGAAGTPFIRVQPADYADEVSAPRVAQSEDQLPNARNVSRSVHGSNASLQNPNSPRLTHLAMNWGQFLDHDLTLAGEQKVACETVPSNESECFNVKVPADDDVFQCRGVTFFELIRDAPHEFKIECSPGTREHTNTITAFIDASNVYGSNEEEAEHLRAPDGTMRIMTPRHGCPLGDLLPAQTDFETPCVSKDPNRPCFVAGDERANENQGLMSVHTLFVREHNRIATFFDKNTGWEAEQIYQETRRIVGAELQFITYNEFLPLLLSPKTIRDNNLALLKGKRYFNGYNPGVNAQMSQAFSAAAFRFGHSMVQEEFLRLSQNGFEHKYSNDCKSEFLPIPVKDFGNPTYLYDKCNGGVDSIFRGLVKSSAAKVDGLFSKSIQENLFRGPGDLSDLVSLNIQRGRERGVPSYTTYRNTFCKITPIVNSFEDLQKAGITQKDIDNLKSQYQSVHDVDLFVGGMLEPADSEGGALGKTFQCLLADQFKRLRKGDRFWHENAPNRRKNTDKTAFTRCQLQEIRKVTLAKIICDNAEDIPSIPRRVLQQSEIFVDCNKLPEMNLDVFTSDFRCPRQGRVWGDASDLEDEDDEGSTEQSRITWNNSSVS</sequence>
<evidence type="ECO:0000313" key="8">
    <source>
        <dbReference type="EMBL" id="CAH3110684.1"/>
    </source>
</evidence>
<keyword evidence="3 7" id="KW-0732">Signal</keyword>
<dbReference type="GO" id="GO:0020037">
    <property type="term" value="F:heme binding"/>
    <property type="evidence" value="ECO:0007669"/>
    <property type="project" value="InterPro"/>
</dbReference>
<feature type="compositionally biased region" description="Polar residues" evidence="6">
    <location>
        <begin position="2360"/>
        <end position="2373"/>
    </location>
</feature>
<reference evidence="8 9" key="1">
    <citation type="submission" date="2022-05" db="EMBL/GenBank/DDBJ databases">
        <authorList>
            <consortium name="Genoscope - CEA"/>
            <person name="William W."/>
        </authorList>
    </citation>
    <scope>NUCLEOTIDE SEQUENCE [LARGE SCALE GENOMIC DNA]</scope>
</reference>
<comment type="subcellular location">
    <subcellularLocation>
        <location evidence="1">Secreted</location>
    </subcellularLocation>
</comment>
<keyword evidence="5" id="KW-0479">Metal-binding</keyword>
<evidence type="ECO:0000256" key="5">
    <source>
        <dbReference type="PIRSR" id="PIRSR619791-2"/>
    </source>
</evidence>
<feature type="binding site" description="axial binding residue" evidence="5">
    <location>
        <position position="516"/>
    </location>
    <ligand>
        <name>heme b</name>
        <dbReference type="ChEBI" id="CHEBI:60344"/>
    </ligand>
    <ligandPart>
        <name>Fe</name>
        <dbReference type="ChEBI" id="CHEBI:18248"/>
    </ligandPart>
</feature>
<dbReference type="FunFam" id="1.10.640.10:FF:000003">
    <property type="entry name" value="chorion peroxidase"/>
    <property type="match status" value="3"/>
</dbReference>
<evidence type="ECO:0000256" key="1">
    <source>
        <dbReference type="ARBA" id="ARBA00004613"/>
    </source>
</evidence>
<dbReference type="GO" id="GO:0005576">
    <property type="term" value="C:extracellular region"/>
    <property type="evidence" value="ECO:0007669"/>
    <property type="project" value="UniProtKB-SubCell"/>
</dbReference>
<feature type="compositionally biased region" description="Acidic residues" evidence="6">
    <location>
        <begin position="2349"/>
        <end position="2359"/>
    </location>
</feature>
<feature type="chain" id="PRO_5043919766" description="Peroxidase" evidence="7">
    <location>
        <begin position="23"/>
        <end position="2373"/>
    </location>
</feature>
<dbReference type="CDD" id="cd09823">
    <property type="entry name" value="peroxinectin_like"/>
    <property type="match status" value="3"/>
</dbReference>
<feature type="signal peptide" evidence="7">
    <location>
        <begin position="1"/>
        <end position="22"/>
    </location>
</feature>
<keyword evidence="2" id="KW-0964">Secreted</keyword>
<dbReference type="GO" id="GO:0004601">
    <property type="term" value="F:peroxidase activity"/>
    <property type="evidence" value="ECO:0007669"/>
    <property type="project" value="InterPro"/>
</dbReference>
<dbReference type="Pfam" id="PF03098">
    <property type="entry name" value="An_peroxidase"/>
    <property type="match status" value="3"/>
</dbReference>
<dbReference type="InterPro" id="IPR019791">
    <property type="entry name" value="Haem_peroxidase_animal"/>
</dbReference>
<keyword evidence="5" id="KW-0408">Iron</keyword>
<evidence type="ECO:0000313" key="9">
    <source>
        <dbReference type="Proteomes" id="UP001159428"/>
    </source>
</evidence>
<evidence type="ECO:0000256" key="4">
    <source>
        <dbReference type="ARBA" id="ARBA00023180"/>
    </source>
</evidence>
<dbReference type="SUPFAM" id="SSF48113">
    <property type="entry name" value="Heme-dependent peroxidases"/>
    <property type="match status" value="3"/>
</dbReference>
<dbReference type="PROSITE" id="PS50292">
    <property type="entry name" value="PEROXIDASE_3"/>
    <property type="match status" value="3"/>
</dbReference>
<dbReference type="PANTHER" id="PTHR11475:SF4">
    <property type="entry name" value="CHORION PEROXIDASE"/>
    <property type="match status" value="1"/>
</dbReference>
<feature type="region of interest" description="Disordered" evidence="6">
    <location>
        <begin position="2347"/>
        <end position="2373"/>
    </location>
</feature>
<evidence type="ECO:0000256" key="6">
    <source>
        <dbReference type="SAM" id="MobiDB-lite"/>
    </source>
</evidence>
<protein>
    <recommendedName>
        <fullName evidence="10">Peroxidase</fullName>
    </recommendedName>
</protein>
<dbReference type="GO" id="GO:0046872">
    <property type="term" value="F:metal ion binding"/>
    <property type="evidence" value="ECO:0007669"/>
    <property type="project" value="UniProtKB-KW"/>
</dbReference>
<name>A0AAU9WDB5_9CNID</name>
<dbReference type="PRINTS" id="PR00457">
    <property type="entry name" value="ANPEROXIDASE"/>
</dbReference>
<proteinExistence type="predicted"/>
<dbReference type="GO" id="GO:0006979">
    <property type="term" value="P:response to oxidative stress"/>
    <property type="evidence" value="ECO:0007669"/>
    <property type="project" value="InterPro"/>
</dbReference>
<dbReference type="InterPro" id="IPR010255">
    <property type="entry name" value="Haem_peroxidase_sf"/>
</dbReference>
<dbReference type="InterPro" id="IPR037120">
    <property type="entry name" value="Haem_peroxidase_sf_animal"/>
</dbReference>
<evidence type="ECO:0000256" key="2">
    <source>
        <dbReference type="ARBA" id="ARBA00022525"/>
    </source>
</evidence>
<accession>A0AAU9WDB5</accession>
<evidence type="ECO:0008006" key="10">
    <source>
        <dbReference type="Google" id="ProtNLM"/>
    </source>
</evidence>
<keyword evidence="4" id="KW-0325">Glycoprotein</keyword>
<evidence type="ECO:0000256" key="3">
    <source>
        <dbReference type="ARBA" id="ARBA00022729"/>
    </source>
</evidence>
<keyword evidence="9" id="KW-1185">Reference proteome</keyword>
<evidence type="ECO:0000256" key="7">
    <source>
        <dbReference type="SAM" id="SignalP"/>
    </source>
</evidence>
<comment type="caution">
    <text evidence="8">The sequence shown here is derived from an EMBL/GenBank/DDBJ whole genome shotgun (WGS) entry which is preliminary data.</text>
</comment>
<organism evidence="8 9">
    <name type="scientific">Pocillopora meandrina</name>
    <dbReference type="NCBI Taxonomy" id="46732"/>
    <lineage>
        <taxon>Eukaryota</taxon>
        <taxon>Metazoa</taxon>
        <taxon>Cnidaria</taxon>
        <taxon>Anthozoa</taxon>
        <taxon>Hexacorallia</taxon>
        <taxon>Scleractinia</taxon>
        <taxon>Astrocoeniina</taxon>
        <taxon>Pocilloporidae</taxon>
        <taxon>Pocillopora</taxon>
    </lineage>
</organism>
<feature type="region of interest" description="Disordered" evidence="6">
    <location>
        <begin position="1795"/>
        <end position="1824"/>
    </location>
</feature>
<dbReference type="EMBL" id="CALNXJ010000012">
    <property type="protein sequence ID" value="CAH3110684.1"/>
    <property type="molecule type" value="Genomic_DNA"/>
</dbReference>
<feature type="compositionally biased region" description="Polar residues" evidence="6">
    <location>
        <begin position="1798"/>
        <end position="1824"/>
    </location>
</feature>
<gene>
    <name evidence="8" type="ORF">PMEA_00003781</name>
</gene>
<keyword evidence="5" id="KW-0349">Heme</keyword>